<feature type="compositionally biased region" description="Basic and acidic residues" evidence="1">
    <location>
        <begin position="71"/>
        <end position="84"/>
    </location>
</feature>
<feature type="compositionally biased region" description="Basic residues" evidence="1">
    <location>
        <begin position="86"/>
        <end position="95"/>
    </location>
</feature>
<feature type="non-terminal residue" evidence="2">
    <location>
        <position position="275"/>
    </location>
</feature>
<feature type="region of interest" description="Disordered" evidence="1">
    <location>
        <begin position="240"/>
        <end position="275"/>
    </location>
</feature>
<evidence type="ECO:0000313" key="2">
    <source>
        <dbReference type="EMBL" id="CAH2073837.1"/>
    </source>
</evidence>
<feature type="region of interest" description="Disordered" evidence="1">
    <location>
        <begin position="34"/>
        <end position="129"/>
    </location>
</feature>
<feature type="compositionally biased region" description="Low complexity" evidence="1">
    <location>
        <begin position="35"/>
        <end position="47"/>
    </location>
</feature>
<dbReference type="Proteomes" id="UP000837857">
    <property type="component" value="Chromosome 7"/>
</dbReference>
<proteinExistence type="predicted"/>
<name>A0ABN8J4M5_9NEOP</name>
<feature type="region of interest" description="Disordered" evidence="1">
    <location>
        <begin position="165"/>
        <end position="212"/>
    </location>
</feature>
<evidence type="ECO:0000313" key="3">
    <source>
        <dbReference type="Proteomes" id="UP000837857"/>
    </source>
</evidence>
<organism evidence="2 3">
    <name type="scientific">Iphiclides podalirius</name>
    <name type="common">scarce swallowtail</name>
    <dbReference type="NCBI Taxonomy" id="110791"/>
    <lineage>
        <taxon>Eukaryota</taxon>
        <taxon>Metazoa</taxon>
        <taxon>Ecdysozoa</taxon>
        <taxon>Arthropoda</taxon>
        <taxon>Hexapoda</taxon>
        <taxon>Insecta</taxon>
        <taxon>Pterygota</taxon>
        <taxon>Neoptera</taxon>
        <taxon>Endopterygota</taxon>
        <taxon>Lepidoptera</taxon>
        <taxon>Glossata</taxon>
        <taxon>Ditrysia</taxon>
        <taxon>Papilionoidea</taxon>
        <taxon>Papilionidae</taxon>
        <taxon>Papilioninae</taxon>
        <taxon>Iphiclides</taxon>
    </lineage>
</organism>
<protein>
    <submittedName>
        <fullName evidence="2">Uncharacterized protein</fullName>
    </submittedName>
</protein>
<reference evidence="2" key="1">
    <citation type="submission" date="2022-03" db="EMBL/GenBank/DDBJ databases">
        <authorList>
            <person name="Martin H S."/>
        </authorList>
    </citation>
    <scope>NUCLEOTIDE SEQUENCE</scope>
</reference>
<keyword evidence="3" id="KW-1185">Reference proteome</keyword>
<sequence>MEHCWFLVHGLYCIFCCMERRKKPCGSQLQLVSRSGSELSSLEQPESLDSRRASSMLTSTECRSRSSAPHAIDRSRCTDTDGGRRLTVRPLRRAARTYPRDLLAGRRPSRESESGPGPRAPPLTPRRPRSPRALLTVHVALECAAAAPRWRPATRAGPARVPATRELGHEQLGPTTGSVPGDVSPASRPTSMRARSQLGRRLRRRAAAAGRGRTARWPNFLVPSIHCALYEWPIIGHSAASDRPPGQRPLPRKQNPTPPRTSCATIIDNYQKKHR</sequence>
<dbReference type="EMBL" id="OW152819">
    <property type="protein sequence ID" value="CAH2073837.1"/>
    <property type="molecule type" value="Genomic_DNA"/>
</dbReference>
<feature type="compositionally biased region" description="Polar residues" evidence="1">
    <location>
        <begin position="53"/>
        <end position="67"/>
    </location>
</feature>
<evidence type="ECO:0000256" key="1">
    <source>
        <dbReference type="SAM" id="MobiDB-lite"/>
    </source>
</evidence>
<gene>
    <name evidence="2" type="ORF">IPOD504_LOCUS15812</name>
</gene>
<accession>A0ABN8J4M5</accession>